<name>A0AAN6LUA7_9PLEO</name>
<feature type="binding site" evidence="16">
    <location>
        <position position="504"/>
    </location>
    <ligand>
        <name>Zn(2+)</name>
        <dbReference type="ChEBI" id="CHEBI:29105"/>
        <note>catalytic</note>
    </ligand>
</feature>
<dbReference type="PIRSF" id="PIRSF007828">
    <property type="entry name" value="Dipeptidyl-peptidase_III"/>
    <property type="match status" value="1"/>
</dbReference>
<protein>
    <recommendedName>
        <fullName evidence="5 14">Dipeptidyl peptidase 3</fullName>
        <ecNumber evidence="4 14">3.4.14.4</ecNumber>
    </recommendedName>
    <alternativeName>
        <fullName evidence="14">Dipeptidyl aminopeptidase III</fullName>
    </alternativeName>
    <alternativeName>
        <fullName evidence="14">Dipeptidyl peptidase III</fullName>
    </alternativeName>
</protein>
<dbReference type="Proteomes" id="UP001280581">
    <property type="component" value="Unassembled WGS sequence"/>
</dbReference>
<keyword evidence="12" id="KW-0007">Acetylation</keyword>
<keyword evidence="7 14" id="KW-0963">Cytoplasm</keyword>
<evidence type="ECO:0000256" key="16">
    <source>
        <dbReference type="PIRSR" id="PIRSR007828-2"/>
    </source>
</evidence>
<dbReference type="GO" id="GO:0008235">
    <property type="term" value="F:metalloexopeptidase activity"/>
    <property type="evidence" value="ECO:0007669"/>
    <property type="project" value="InterPro"/>
</dbReference>
<evidence type="ECO:0000256" key="3">
    <source>
        <dbReference type="ARBA" id="ARBA00010200"/>
    </source>
</evidence>
<keyword evidence="11 14" id="KW-0862">Zinc</keyword>
<keyword evidence="18" id="KW-1185">Reference proteome</keyword>
<evidence type="ECO:0000313" key="18">
    <source>
        <dbReference type="Proteomes" id="UP001280581"/>
    </source>
</evidence>
<sequence length="703" mass="78645">MAATIDSETLKQYLADDPPTVVNLAIKPHFEALSDTEKLYAHHLSLACFAGSRIVLRQVSPESEPIYDFIVALHKHVNGDYTKAAKDAGLSQNEIDAYLSYAAQFLGNTGNYKSFGDSKFVPRLDPAKLEALSRANSTTQGLYGKFKDAIFAGNDIAKLHLGYPGAGHVSTYYPDSPNIKQEEITAVSDFLEEKRLLPENTRIRKTQDGYQVLIASAQKDPSPEDRDLAESEWTMSDGNKVELVFGDYSKEMETISYHISEAKKYAANEIEVKMLDEYAKSFTTGSLEHYKESQVQWIKDKGPAVESDIGFVETYRDPHGIRGEWEGFVATVNKERTEAFSKLVSSAPKLIPLLPWEAEFEKDTFLSPDFTSLEVLTFAGSGIPAGINIPNYDDIRQNIGFKNVSLGNVLSAKGPNEVVPFIKEKDLAVYQKYRDPAFEVQVGLHELLGHGCGKLLQETEPGKFNFDINNPPVSPVSGKPIETYYKPGQTWGSVFGPIAASYEECRAECVAMALSCDFSILQLFGFGDGNEDVNGEPGDVLFAAYLQMARSGIAALEFWDPKSRKWGQAHSQARFTILRTFLNAGVEFCELEYEKEDLSDLTIRLERSRILDLGRRAVEDYLQKLHIYKSTADYEAGKKMYDELSNVEPFYENLVRPAVLSKKQPRKVFVQANTVAENNNVTLKEYEPSPVGMIQSFVEREYI</sequence>
<evidence type="ECO:0000256" key="9">
    <source>
        <dbReference type="ARBA" id="ARBA00022723"/>
    </source>
</evidence>
<evidence type="ECO:0000256" key="14">
    <source>
        <dbReference type="PIRNR" id="PIRNR007828"/>
    </source>
</evidence>
<comment type="caution">
    <text evidence="17">The sequence shown here is derived from an EMBL/GenBank/DDBJ whole genome shotgun (WGS) entry which is preliminary data.</text>
</comment>
<evidence type="ECO:0000256" key="4">
    <source>
        <dbReference type="ARBA" id="ARBA00012063"/>
    </source>
</evidence>
<dbReference type="EC" id="3.4.14.4" evidence="4 14"/>
<reference evidence="17 18" key="1">
    <citation type="submission" date="2021-02" db="EMBL/GenBank/DDBJ databases">
        <title>Genome assembly of Pseudopithomyces chartarum.</title>
        <authorList>
            <person name="Jauregui R."/>
            <person name="Singh J."/>
            <person name="Voisey C."/>
        </authorList>
    </citation>
    <scope>NUCLEOTIDE SEQUENCE [LARGE SCALE GENOMIC DNA]</scope>
    <source>
        <strain evidence="17 18">AGR01</strain>
    </source>
</reference>
<evidence type="ECO:0000256" key="2">
    <source>
        <dbReference type="ARBA" id="ARBA00004496"/>
    </source>
</evidence>
<dbReference type="AlphaFoldDB" id="A0AAN6LUA7"/>
<comment type="cofactor">
    <cofactor evidence="14 16">
        <name>Zn(2+)</name>
        <dbReference type="ChEBI" id="CHEBI:29105"/>
    </cofactor>
    <text evidence="14 16">Binds 1 zinc ion per subunit.</text>
</comment>
<keyword evidence="9 14" id="KW-0479">Metal-binding</keyword>
<dbReference type="FunFam" id="3.30.540.30:FF:000001">
    <property type="entry name" value="Dipeptidyl peptidase 3"/>
    <property type="match status" value="1"/>
</dbReference>
<dbReference type="PANTHER" id="PTHR23422">
    <property type="entry name" value="DIPEPTIDYL PEPTIDASE III-RELATED"/>
    <property type="match status" value="1"/>
</dbReference>
<dbReference type="Pfam" id="PF03571">
    <property type="entry name" value="Peptidase_M49"/>
    <property type="match status" value="1"/>
</dbReference>
<feature type="binding site" evidence="16">
    <location>
        <position position="450"/>
    </location>
    <ligand>
        <name>Zn(2+)</name>
        <dbReference type="ChEBI" id="CHEBI:29105"/>
        <note>catalytic</note>
    </ligand>
</feature>
<evidence type="ECO:0000256" key="10">
    <source>
        <dbReference type="ARBA" id="ARBA00022801"/>
    </source>
</evidence>
<evidence type="ECO:0000313" key="17">
    <source>
        <dbReference type="EMBL" id="KAK3203909.1"/>
    </source>
</evidence>
<dbReference type="Gene3D" id="3.30.540.30">
    <property type="match status" value="3"/>
</dbReference>
<feature type="binding site" evidence="16">
    <location>
        <position position="445"/>
    </location>
    <ligand>
        <name>Zn(2+)</name>
        <dbReference type="ChEBI" id="CHEBI:29105"/>
        <note>catalytic</note>
    </ligand>
</feature>
<keyword evidence="10 14" id="KW-0378">Hydrolase</keyword>
<evidence type="ECO:0000256" key="11">
    <source>
        <dbReference type="ARBA" id="ARBA00022833"/>
    </source>
</evidence>
<dbReference type="GO" id="GO:0005737">
    <property type="term" value="C:cytoplasm"/>
    <property type="evidence" value="ECO:0007669"/>
    <property type="project" value="UniProtKB-SubCell"/>
</dbReference>
<dbReference type="GO" id="GO:0006508">
    <property type="term" value="P:proteolysis"/>
    <property type="evidence" value="ECO:0007669"/>
    <property type="project" value="UniProtKB-KW"/>
</dbReference>
<dbReference type="FunFam" id="3.30.540.30:FF:000002">
    <property type="entry name" value="Dipeptidyl peptidase 3"/>
    <property type="match status" value="1"/>
</dbReference>
<evidence type="ECO:0000256" key="12">
    <source>
        <dbReference type="ARBA" id="ARBA00022990"/>
    </source>
</evidence>
<evidence type="ECO:0000256" key="8">
    <source>
        <dbReference type="ARBA" id="ARBA00022670"/>
    </source>
</evidence>
<evidence type="ECO:0000256" key="5">
    <source>
        <dbReference type="ARBA" id="ARBA00014713"/>
    </source>
</evidence>
<dbReference type="GO" id="GO:0004177">
    <property type="term" value="F:aminopeptidase activity"/>
    <property type="evidence" value="ECO:0007669"/>
    <property type="project" value="UniProtKB-KW"/>
</dbReference>
<comment type="catalytic activity">
    <reaction evidence="1 14">
        <text>Release of an N-terminal dipeptide from a peptide comprising four or more residues, with broad specificity. Also acts on dipeptidyl 2-naphthylamides.</text>
        <dbReference type="EC" id="3.4.14.4"/>
    </reaction>
</comment>
<feature type="active site" evidence="15">
    <location>
        <position position="446"/>
    </location>
</feature>
<dbReference type="InterPro" id="IPR005317">
    <property type="entry name" value="Dipeptidyl-peptase3"/>
</dbReference>
<dbReference type="GO" id="GO:0008270">
    <property type="term" value="F:zinc ion binding"/>
    <property type="evidence" value="ECO:0007669"/>
    <property type="project" value="UniProtKB-ARBA"/>
</dbReference>
<keyword evidence="6 14" id="KW-0031">Aminopeptidase</keyword>
<dbReference type="EMBL" id="WVTA01000010">
    <property type="protein sequence ID" value="KAK3203909.1"/>
    <property type="molecule type" value="Genomic_DNA"/>
</dbReference>
<comment type="subcellular location">
    <subcellularLocation>
        <location evidence="2">Cytoplasm</location>
    </subcellularLocation>
</comment>
<accession>A0AAN6LUA7</accession>
<proteinExistence type="inferred from homology"/>
<dbReference type="GO" id="GO:0008239">
    <property type="term" value="F:dipeptidyl-peptidase activity"/>
    <property type="evidence" value="ECO:0007669"/>
    <property type="project" value="UniProtKB-UniRule"/>
</dbReference>
<keyword evidence="13 14" id="KW-0482">Metalloprotease</keyword>
<organism evidence="17 18">
    <name type="scientific">Pseudopithomyces chartarum</name>
    <dbReference type="NCBI Taxonomy" id="1892770"/>
    <lineage>
        <taxon>Eukaryota</taxon>
        <taxon>Fungi</taxon>
        <taxon>Dikarya</taxon>
        <taxon>Ascomycota</taxon>
        <taxon>Pezizomycotina</taxon>
        <taxon>Dothideomycetes</taxon>
        <taxon>Pleosporomycetidae</taxon>
        <taxon>Pleosporales</taxon>
        <taxon>Massarineae</taxon>
        <taxon>Didymosphaeriaceae</taxon>
        <taxon>Pseudopithomyces</taxon>
    </lineage>
</organism>
<keyword evidence="8 14" id="KW-0645">Protease</keyword>
<evidence type="ECO:0000256" key="7">
    <source>
        <dbReference type="ARBA" id="ARBA00022490"/>
    </source>
</evidence>
<dbReference type="PANTHER" id="PTHR23422:SF11">
    <property type="entry name" value="DIPEPTIDYL PEPTIDASE 3"/>
    <property type="match status" value="1"/>
</dbReference>
<dbReference type="FunFam" id="3.30.540.30:FF:000003">
    <property type="entry name" value="Dipeptidyl peptidase 3"/>
    <property type="match status" value="1"/>
</dbReference>
<gene>
    <name evidence="17" type="ORF">GRF29_106g957013</name>
</gene>
<evidence type="ECO:0000256" key="15">
    <source>
        <dbReference type="PIRSR" id="PIRSR007828-1"/>
    </source>
</evidence>
<evidence type="ECO:0000256" key="13">
    <source>
        <dbReference type="ARBA" id="ARBA00023049"/>
    </source>
</evidence>
<evidence type="ECO:0000256" key="1">
    <source>
        <dbReference type="ARBA" id="ARBA00001336"/>
    </source>
</evidence>
<comment type="similarity">
    <text evidence="3 14">Belongs to the peptidase M49 family.</text>
</comment>
<evidence type="ECO:0000256" key="6">
    <source>
        <dbReference type="ARBA" id="ARBA00022438"/>
    </source>
</evidence>
<dbReference type="InterPro" id="IPR039461">
    <property type="entry name" value="Peptidase_M49"/>
</dbReference>